<gene>
    <name evidence="3" type="ORF">SAMN05216559_3702</name>
</gene>
<dbReference type="InterPro" id="IPR013216">
    <property type="entry name" value="Methyltransf_11"/>
</dbReference>
<dbReference type="Proteomes" id="UP000199062">
    <property type="component" value="Unassembled WGS sequence"/>
</dbReference>
<dbReference type="EMBL" id="FOZK01000004">
    <property type="protein sequence ID" value="SFS10308.1"/>
    <property type="molecule type" value="Genomic_DNA"/>
</dbReference>
<dbReference type="PANTHER" id="PTHR43861">
    <property type="entry name" value="TRANS-ACONITATE 2-METHYLTRANSFERASE-RELATED"/>
    <property type="match status" value="1"/>
</dbReference>
<evidence type="ECO:0000259" key="2">
    <source>
        <dbReference type="Pfam" id="PF08241"/>
    </source>
</evidence>
<protein>
    <submittedName>
        <fullName evidence="3">Methyltransferase domain-containing protein</fullName>
    </submittedName>
</protein>
<feature type="region of interest" description="Disordered" evidence="1">
    <location>
        <begin position="146"/>
        <end position="165"/>
    </location>
</feature>
<reference evidence="3 4" key="1">
    <citation type="submission" date="2016-10" db="EMBL/GenBank/DDBJ databases">
        <authorList>
            <person name="de Groot N.N."/>
        </authorList>
    </citation>
    <scope>NUCLEOTIDE SEQUENCE [LARGE SCALE GENOMIC DNA]</scope>
    <source>
        <strain evidence="3 4">CGMCC 1.10457</strain>
    </source>
</reference>
<feature type="domain" description="Methyltransferase type 11" evidence="2">
    <location>
        <begin position="39"/>
        <end position="137"/>
    </location>
</feature>
<evidence type="ECO:0000313" key="4">
    <source>
        <dbReference type="Proteomes" id="UP000199062"/>
    </source>
</evidence>
<dbReference type="GO" id="GO:0008757">
    <property type="term" value="F:S-adenosylmethionine-dependent methyltransferase activity"/>
    <property type="evidence" value="ECO:0007669"/>
    <property type="project" value="InterPro"/>
</dbReference>
<keyword evidence="3" id="KW-0808">Transferase</keyword>
<evidence type="ECO:0000256" key="1">
    <source>
        <dbReference type="SAM" id="MobiDB-lite"/>
    </source>
</evidence>
<dbReference type="RefSeq" id="WP_089818475.1">
    <property type="nucleotide sequence ID" value="NZ_FOZK01000004.1"/>
</dbReference>
<organism evidence="3 4">
    <name type="scientific">Halomicrobium zhouii</name>
    <dbReference type="NCBI Taxonomy" id="767519"/>
    <lineage>
        <taxon>Archaea</taxon>
        <taxon>Methanobacteriati</taxon>
        <taxon>Methanobacteriota</taxon>
        <taxon>Stenosarchaea group</taxon>
        <taxon>Halobacteria</taxon>
        <taxon>Halobacteriales</taxon>
        <taxon>Haloarculaceae</taxon>
        <taxon>Halomicrobium</taxon>
    </lineage>
</organism>
<dbReference type="OrthoDB" id="1018at2157"/>
<keyword evidence="4" id="KW-1185">Reference proteome</keyword>
<dbReference type="STRING" id="767519.SAMN05216559_3702"/>
<dbReference type="AlphaFoldDB" id="A0A1I6M3U3"/>
<dbReference type="GO" id="GO:0032259">
    <property type="term" value="P:methylation"/>
    <property type="evidence" value="ECO:0007669"/>
    <property type="project" value="UniProtKB-KW"/>
</dbReference>
<dbReference type="InterPro" id="IPR029063">
    <property type="entry name" value="SAM-dependent_MTases_sf"/>
</dbReference>
<name>A0A1I6M3U3_9EURY</name>
<accession>A0A1I6M3U3</accession>
<dbReference type="Gene3D" id="3.40.50.150">
    <property type="entry name" value="Vaccinia Virus protein VP39"/>
    <property type="match status" value="1"/>
</dbReference>
<keyword evidence="3" id="KW-0489">Methyltransferase</keyword>
<proteinExistence type="predicted"/>
<dbReference type="SUPFAM" id="SSF53335">
    <property type="entry name" value="S-adenosyl-L-methionine-dependent methyltransferases"/>
    <property type="match status" value="1"/>
</dbReference>
<sequence>MEPFENTGQPDWDWWGKLWPTPGATLRELGVESGDALAEVGCGNGYFALPAARVVDPAPVYACDLDESLLTECSALADRQGVDNVEPVHGDARRLSELLPEPVDVVLLANAFHGVDDRDALVREVEMSLCPGGRFVVVNWHARPREETTVADEPRGPPSTLRMTPDETTADVLGAADFSLDERIALPPYHYALAFER</sequence>
<evidence type="ECO:0000313" key="3">
    <source>
        <dbReference type="EMBL" id="SFS10308.1"/>
    </source>
</evidence>
<feature type="compositionally biased region" description="Basic and acidic residues" evidence="1">
    <location>
        <begin position="146"/>
        <end position="155"/>
    </location>
</feature>
<dbReference type="CDD" id="cd02440">
    <property type="entry name" value="AdoMet_MTases"/>
    <property type="match status" value="1"/>
</dbReference>
<dbReference type="Pfam" id="PF08241">
    <property type="entry name" value="Methyltransf_11"/>
    <property type="match status" value="1"/>
</dbReference>